<dbReference type="EMBL" id="JARDXE010000017">
    <property type="protein sequence ID" value="MDE8648177.1"/>
    <property type="molecule type" value="Genomic_DNA"/>
</dbReference>
<evidence type="ECO:0000313" key="2">
    <source>
        <dbReference type="Proteomes" id="UP001217325"/>
    </source>
</evidence>
<dbReference type="Proteomes" id="UP001217325">
    <property type="component" value="Unassembled WGS sequence"/>
</dbReference>
<protein>
    <submittedName>
        <fullName evidence="1">Uncharacterized protein</fullName>
    </submittedName>
</protein>
<name>A0AAW6LSN2_RHOSG</name>
<sequence length="148" mass="15762">MTAPDPGLTDLIAAHLVETVTPDGDCGVFILDCTCGAEVQFTQADLNAAPVDSTAGALHYMLCEHVAVELEQHTNSRIAEVNARAKARVKAANKRASIRITQIRKEEAARFEAEATITRVRGEISAYSEIIPAVALADLRAAMEGDAS</sequence>
<dbReference type="RefSeq" id="WP_275232415.1">
    <property type="nucleotide sequence ID" value="NZ_JARDXE010000017.1"/>
</dbReference>
<comment type="caution">
    <text evidence="1">The sequence shown here is derived from an EMBL/GenBank/DDBJ whole genome shotgun (WGS) entry which is preliminary data.</text>
</comment>
<gene>
    <name evidence="1" type="ORF">PXH69_24730</name>
</gene>
<reference evidence="1" key="1">
    <citation type="submission" date="2023-02" db="EMBL/GenBank/DDBJ databases">
        <title>A novel hydrolase synthesized by Rhodococcus erythropolis HQ is responsible for the detoxification of Zearalenone.</title>
        <authorList>
            <person name="Hu J."/>
            <person name="Xu J."/>
        </authorList>
    </citation>
    <scope>NUCLEOTIDE SEQUENCE</scope>
    <source>
        <strain evidence="1">HQ</strain>
    </source>
</reference>
<proteinExistence type="predicted"/>
<organism evidence="1 2">
    <name type="scientific">Rhodococcus qingshengii</name>
    <dbReference type="NCBI Taxonomy" id="334542"/>
    <lineage>
        <taxon>Bacteria</taxon>
        <taxon>Bacillati</taxon>
        <taxon>Actinomycetota</taxon>
        <taxon>Actinomycetes</taxon>
        <taxon>Mycobacteriales</taxon>
        <taxon>Nocardiaceae</taxon>
        <taxon>Rhodococcus</taxon>
        <taxon>Rhodococcus erythropolis group</taxon>
    </lineage>
</organism>
<dbReference type="AlphaFoldDB" id="A0AAW6LSN2"/>
<evidence type="ECO:0000313" key="1">
    <source>
        <dbReference type="EMBL" id="MDE8648177.1"/>
    </source>
</evidence>
<accession>A0AAW6LSN2</accession>